<dbReference type="InterPro" id="IPR011010">
    <property type="entry name" value="DNA_brk_join_enz"/>
</dbReference>
<dbReference type="Proteomes" id="UP001244564">
    <property type="component" value="Chromosome"/>
</dbReference>
<dbReference type="InterPro" id="IPR002104">
    <property type="entry name" value="Integrase_catalytic"/>
</dbReference>
<keyword evidence="1" id="KW-0233">DNA recombination</keyword>
<gene>
    <name evidence="3" type="ORF">QBO96_00730</name>
</gene>
<evidence type="ECO:0000256" key="1">
    <source>
        <dbReference type="ARBA" id="ARBA00023172"/>
    </source>
</evidence>
<protein>
    <submittedName>
        <fullName evidence="3">Tyrosine-type recombinase/integrase</fullName>
    </submittedName>
</protein>
<keyword evidence="4" id="KW-1185">Reference proteome</keyword>
<dbReference type="RefSeq" id="WP_066037494.1">
    <property type="nucleotide sequence ID" value="NZ_CP122283.1"/>
</dbReference>
<reference evidence="3 4" key="1">
    <citation type="submission" date="2023-04" db="EMBL/GenBank/DDBJ databases">
        <title>Genomic of Lysinibacillus capsici TSBLM.</title>
        <authorList>
            <person name="Hu X.S."/>
            <person name="Yu C.H."/>
        </authorList>
    </citation>
    <scope>NUCLEOTIDE SEQUENCE [LARGE SCALE GENOMIC DNA]</scope>
    <source>
        <strain evidence="3 4">TSBLM</strain>
    </source>
</reference>
<dbReference type="PROSITE" id="PS51898">
    <property type="entry name" value="TYR_RECOMBINASE"/>
    <property type="match status" value="1"/>
</dbReference>
<evidence type="ECO:0000313" key="3">
    <source>
        <dbReference type="EMBL" id="WGF38815.1"/>
    </source>
</evidence>
<dbReference type="SUPFAM" id="SSF56349">
    <property type="entry name" value="DNA breaking-rejoining enzymes"/>
    <property type="match status" value="1"/>
</dbReference>
<organism evidence="3 4">
    <name type="scientific">Lysinibacillus capsici</name>
    <dbReference type="NCBI Taxonomy" id="2115968"/>
    <lineage>
        <taxon>Bacteria</taxon>
        <taxon>Bacillati</taxon>
        <taxon>Bacillota</taxon>
        <taxon>Bacilli</taxon>
        <taxon>Bacillales</taxon>
        <taxon>Bacillaceae</taxon>
        <taxon>Lysinibacillus</taxon>
    </lineage>
</organism>
<sequence>MEPKKKDLEFYNEEQLKHLFRVLENVNPKLKLQIKLAAMVGLRLAEIAGLCVESFDFENNTIYVDKTLQFDIEVRKLKILPPKNKKPRLVNVPKSLMRELKLFVDGY</sequence>
<evidence type="ECO:0000259" key="2">
    <source>
        <dbReference type="PROSITE" id="PS51898"/>
    </source>
</evidence>
<feature type="domain" description="Tyr recombinase" evidence="2">
    <location>
        <begin position="6"/>
        <end position="107"/>
    </location>
</feature>
<accession>A0ABY8KH39</accession>
<evidence type="ECO:0000313" key="4">
    <source>
        <dbReference type="Proteomes" id="UP001244564"/>
    </source>
</evidence>
<name>A0ABY8KH39_9BACI</name>
<proteinExistence type="predicted"/>
<dbReference type="EMBL" id="CP122283">
    <property type="protein sequence ID" value="WGF38815.1"/>
    <property type="molecule type" value="Genomic_DNA"/>
</dbReference>
<dbReference type="Gene3D" id="1.10.443.10">
    <property type="entry name" value="Intergrase catalytic core"/>
    <property type="match status" value="1"/>
</dbReference>
<dbReference type="InterPro" id="IPR013762">
    <property type="entry name" value="Integrase-like_cat_sf"/>
</dbReference>